<keyword evidence="3" id="KW-1185">Reference proteome</keyword>
<evidence type="ECO:0000256" key="1">
    <source>
        <dbReference type="SAM" id="MobiDB-lite"/>
    </source>
</evidence>
<comment type="caution">
    <text evidence="2">The sequence shown here is derived from an EMBL/GenBank/DDBJ whole genome shotgun (WGS) entry which is preliminary data.</text>
</comment>
<protein>
    <submittedName>
        <fullName evidence="2">Uncharacterized protein</fullName>
    </submittedName>
</protein>
<organism evidence="2 3">
    <name type="scientific">Scylla paramamosain</name>
    <name type="common">Mud crab</name>
    <dbReference type="NCBI Taxonomy" id="85552"/>
    <lineage>
        <taxon>Eukaryota</taxon>
        <taxon>Metazoa</taxon>
        <taxon>Ecdysozoa</taxon>
        <taxon>Arthropoda</taxon>
        <taxon>Crustacea</taxon>
        <taxon>Multicrustacea</taxon>
        <taxon>Malacostraca</taxon>
        <taxon>Eumalacostraca</taxon>
        <taxon>Eucarida</taxon>
        <taxon>Decapoda</taxon>
        <taxon>Pleocyemata</taxon>
        <taxon>Brachyura</taxon>
        <taxon>Eubrachyura</taxon>
        <taxon>Portunoidea</taxon>
        <taxon>Portunidae</taxon>
        <taxon>Portuninae</taxon>
        <taxon>Scylla</taxon>
    </lineage>
</organism>
<sequence>MGRFMDGSQGRGRNIERECEAVLRRRHEVGVDETDNDFRGATQHAAAARRRGMVSSLPDPVTVYRT</sequence>
<name>A0AAW0TNX8_SCYPA</name>
<accession>A0AAW0TNX8</accession>
<dbReference type="AlphaFoldDB" id="A0AAW0TNX8"/>
<proteinExistence type="predicted"/>
<evidence type="ECO:0000313" key="3">
    <source>
        <dbReference type="Proteomes" id="UP001487740"/>
    </source>
</evidence>
<gene>
    <name evidence="2" type="ORF">O3P69_020706</name>
</gene>
<dbReference type="EMBL" id="JARAKH010000028">
    <property type="protein sequence ID" value="KAK8388928.1"/>
    <property type="molecule type" value="Genomic_DNA"/>
</dbReference>
<dbReference type="Proteomes" id="UP001487740">
    <property type="component" value="Unassembled WGS sequence"/>
</dbReference>
<feature type="region of interest" description="Disordered" evidence="1">
    <location>
        <begin position="47"/>
        <end position="66"/>
    </location>
</feature>
<reference evidence="2 3" key="1">
    <citation type="submission" date="2023-03" db="EMBL/GenBank/DDBJ databases">
        <title>High-quality genome of Scylla paramamosain provides insights in environmental adaptation.</title>
        <authorList>
            <person name="Zhang L."/>
        </authorList>
    </citation>
    <scope>NUCLEOTIDE SEQUENCE [LARGE SCALE GENOMIC DNA]</scope>
    <source>
        <strain evidence="2">LZ_2023a</strain>
        <tissue evidence="2">Muscle</tissue>
    </source>
</reference>
<evidence type="ECO:0000313" key="2">
    <source>
        <dbReference type="EMBL" id="KAK8388928.1"/>
    </source>
</evidence>